<evidence type="ECO:0000259" key="2">
    <source>
        <dbReference type="Pfam" id="PF07195"/>
    </source>
</evidence>
<dbReference type="GO" id="GO:0009421">
    <property type="term" value="C:bacterial-type flagellum filament cap"/>
    <property type="evidence" value="ECO:0007669"/>
    <property type="project" value="InterPro"/>
</dbReference>
<dbReference type="GO" id="GO:0071973">
    <property type="term" value="P:bacterial-type flagellum-dependent cell motility"/>
    <property type="evidence" value="ECO:0007669"/>
    <property type="project" value="TreeGrafter"/>
</dbReference>
<gene>
    <name evidence="3" type="ORF">METZ01_LOCUS312377</name>
</gene>
<reference evidence="3" key="1">
    <citation type="submission" date="2018-05" db="EMBL/GenBank/DDBJ databases">
        <authorList>
            <person name="Lanie J.A."/>
            <person name="Ng W.-L."/>
            <person name="Kazmierczak K.M."/>
            <person name="Andrzejewski T.M."/>
            <person name="Davidsen T.M."/>
            <person name="Wayne K.J."/>
            <person name="Tettelin H."/>
            <person name="Glass J.I."/>
            <person name="Rusch D."/>
            <person name="Podicherti R."/>
            <person name="Tsui H.-C.T."/>
            <person name="Winkler M.E."/>
        </authorList>
    </citation>
    <scope>NUCLEOTIDE SEQUENCE</scope>
</reference>
<dbReference type="PANTHER" id="PTHR30288">
    <property type="entry name" value="FLAGELLAR CAP/ASSEMBLY PROTEIN FLID"/>
    <property type="match status" value="1"/>
</dbReference>
<accession>A0A382NE90</accession>
<sequence>MGISLDRYGQLSYDEAKIDASLNENYDDVIELFSANTNDQSRFNTDPAGIAGDIMSLIERVTASDGYLSTAAASLTERNADYEQDLKDLEERMAQVEERYNRQFLVMQTIIEEMNSTKESLISSFENLPFTNRKD</sequence>
<evidence type="ECO:0000256" key="1">
    <source>
        <dbReference type="SAM" id="Coils"/>
    </source>
</evidence>
<protein>
    <recommendedName>
        <fullName evidence="2">Flagellar hook-associated protein 2 C-terminal domain-containing protein</fullName>
    </recommendedName>
</protein>
<evidence type="ECO:0000313" key="3">
    <source>
        <dbReference type="EMBL" id="SVC59523.1"/>
    </source>
</evidence>
<proteinExistence type="predicted"/>
<organism evidence="3">
    <name type="scientific">marine metagenome</name>
    <dbReference type="NCBI Taxonomy" id="408172"/>
    <lineage>
        <taxon>unclassified sequences</taxon>
        <taxon>metagenomes</taxon>
        <taxon>ecological metagenomes</taxon>
    </lineage>
</organism>
<keyword evidence="1" id="KW-0175">Coiled coil</keyword>
<feature type="domain" description="Flagellar hook-associated protein 2 C-terminal" evidence="2">
    <location>
        <begin position="1"/>
        <end position="116"/>
    </location>
</feature>
<dbReference type="InterPro" id="IPR040026">
    <property type="entry name" value="FliD"/>
</dbReference>
<dbReference type="InterPro" id="IPR010809">
    <property type="entry name" value="FliD_C"/>
</dbReference>
<dbReference type="GO" id="GO:0007155">
    <property type="term" value="P:cell adhesion"/>
    <property type="evidence" value="ECO:0007669"/>
    <property type="project" value="InterPro"/>
</dbReference>
<dbReference type="PANTHER" id="PTHR30288:SF0">
    <property type="entry name" value="FLAGELLAR HOOK-ASSOCIATED PROTEIN 2"/>
    <property type="match status" value="1"/>
</dbReference>
<dbReference type="EMBL" id="UINC01099900">
    <property type="protein sequence ID" value="SVC59523.1"/>
    <property type="molecule type" value="Genomic_DNA"/>
</dbReference>
<name>A0A382NE90_9ZZZZ</name>
<dbReference type="AlphaFoldDB" id="A0A382NE90"/>
<dbReference type="Pfam" id="PF07195">
    <property type="entry name" value="FliD_C"/>
    <property type="match status" value="1"/>
</dbReference>
<feature type="coiled-coil region" evidence="1">
    <location>
        <begin position="72"/>
        <end position="106"/>
    </location>
</feature>